<dbReference type="GO" id="GO:0005524">
    <property type="term" value="F:ATP binding"/>
    <property type="evidence" value="ECO:0007669"/>
    <property type="project" value="UniProtKB-KW"/>
</dbReference>
<keyword evidence="8" id="KW-0829">Tyrosine-protein kinase</keyword>
<dbReference type="GO" id="GO:0005886">
    <property type="term" value="C:plasma membrane"/>
    <property type="evidence" value="ECO:0007669"/>
    <property type="project" value="TreeGrafter"/>
</dbReference>
<dbReference type="GO" id="GO:0004714">
    <property type="term" value="F:transmembrane receptor protein tyrosine kinase activity"/>
    <property type="evidence" value="ECO:0007669"/>
    <property type="project" value="UniProtKB-EC"/>
</dbReference>
<keyword evidence="4" id="KW-0547">Nucleotide-binding</keyword>
<evidence type="ECO:0000256" key="8">
    <source>
        <dbReference type="ARBA" id="ARBA00023137"/>
    </source>
</evidence>
<evidence type="ECO:0000256" key="6">
    <source>
        <dbReference type="ARBA" id="ARBA00022840"/>
    </source>
</evidence>
<evidence type="ECO:0000256" key="4">
    <source>
        <dbReference type="ARBA" id="ARBA00022741"/>
    </source>
</evidence>
<dbReference type="PANTHER" id="PTHR24416:SF548">
    <property type="entry name" value="PROTEIN KINASE DOMAIN-CONTAINING PROTEIN"/>
    <property type="match status" value="1"/>
</dbReference>
<evidence type="ECO:0000313" key="12">
    <source>
        <dbReference type="WBParaSite" id="ACRNAN_scaffold1848.g21387.t1"/>
    </source>
</evidence>
<reference evidence="12" key="1">
    <citation type="submission" date="2022-11" db="UniProtKB">
        <authorList>
            <consortium name="WormBaseParasite"/>
        </authorList>
    </citation>
    <scope>IDENTIFICATION</scope>
</reference>
<dbReference type="PROSITE" id="PS50011">
    <property type="entry name" value="PROTEIN_KINASE_DOM"/>
    <property type="match status" value="1"/>
</dbReference>
<dbReference type="Proteomes" id="UP000887540">
    <property type="component" value="Unplaced"/>
</dbReference>
<dbReference type="AlphaFoldDB" id="A0A914D3M7"/>
<evidence type="ECO:0000256" key="7">
    <source>
        <dbReference type="ARBA" id="ARBA00023136"/>
    </source>
</evidence>
<evidence type="ECO:0000313" key="11">
    <source>
        <dbReference type="Proteomes" id="UP000887540"/>
    </source>
</evidence>
<dbReference type="GO" id="GO:0007169">
    <property type="term" value="P:cell surface receptor protein tyrosine kinase signaling pathway"/>
    <property type="evidence" value="ECO:0007669"/>
    <property type="project" value="TreeGrafter"/>
</dbReference>
<protein>
    <recommendedName>
        <fullName evidence="2">receptor protein-tyrosine kinase</fullName>
        <ecNumber evidence="2">2.7.10.1</ecNumber>
    </recommendedName>
</protein>
<sequence>MNISPEEIAEMKSKSDEMMIQHGKIHINFDKVFGKGASSTVFKGHLIGPSPLHEQQQTVQTQQFVDCDVAVKVTNNFGQTEVEQLFKEIDAMKKMGYHENVMCMLGWALPGDTPCLVFEIAEKDLLHYVPEFRDAGAKVMPYQKFLDILRQIIQDKFLFIFLYDSEILRMQYIASKGLVHRDLAARNVLLFANSIAKISDFGLCCSIDESLTERSTLSLKLPIKWLSLEALIDRIFSEKSDVWSFGVLMYEVFTFGGIPYATMNNDKLVMFLKSGARLELPNNMDVGLYEIMLSCWRENLKERPTFVELEEKFHGYIDEALC</sequence>
<evidence type="ECO:0000256" key="5">
    <source>
        <dbReference type="ARBA" id="ARBA00022777"/>
    </source>
</evidence>
<dbReference type="GO" id="GO:0061564">
    <property type="term" value="P:axon development"/>
    <property type="evidence" value="ECO:0007669"/>
    <property type="project" value="UniProtKB-ARBA"/>
</dbReference>
<feature type="domain" description="Protein kinase" evidence="10">
    <location>
        <begin position="27"/>
        <end position="317"/>
    </location>
</feature>
<keyword evidence="11" id="KW-1185">Reference proteome</keyword>
<accession>A0A914D3M7</accession>
<dbReference type="WBParaSite" id="ACRNAN_scaffold1848.g21387.t1">
    <property type="protein sequence ID" value="ACRNAN_scaffold1848.g21387.t1"/>
    <property type="gene ID" value="ACRNAN_scaffold1848.g21387"/>
</dbReference>
<dbReference type="Gene3D" id="1.10.510.10">
    <property type="entry name" value="Transferase(Phosphotransferase) domain 1"/>
    <property type="match status" value="1"/>
</dbReference>
<name>A0A914D3M7_9BILA</name>
<dbReference type="Gene3D" id="3.30.200.20">
    <property type="entry name" value="Phosphorylase Kinase, domain 1"/>
    <property type="match status" value="1"/>
</dbReference>
<keyword evidence="6" id="KW-0067">ATP-binding</keyword>
<dbReference type="InterPro" id="IPR001245">
    <property type="entry name" value="Ser-Thr/Tyr_kinase_cat_dom"/>
</dbReference>
<dbReference type="GO" id="GO:0048680">
    <property type="term" value="P:positive regulation of axon regeneration"/>
    <property type="evidence" value="ECO:0007669"/>
    <property type="project" value="UniProtKB-ARBA"/>
</dbReference>
<dbReference type="EC" id="2.7.10.1" evidence="2"/>
<evidence type="ECO:0000256" key="1">
    <source>
        <dbReference type="ARBA" id="ARBA00004308"/>
    </source>
</evidence>
<evidence type="ECO:0000256" key="9">
    <source>
        <dbReference type="ARBA" id="ARBA00051243"/>
    </source>
</evidence>
<dbReference type="Pfam" id="PF07714">
    <property type="entry name" value="PK_Tyr_Ser-Thr"/>
    <property type="match status" value="1"/>
</dbReference>
<proteinExistence type="predicted"/>
<keyword evidence="3" id="KW-0808">Transferase</keyword>
<dbReference type="SUPFAM" id="SSF56112">
    <property type="entry name" value="Protein kinase-like (PK-like)"/>
    <property type="match status" value="1"/>
</dbReference>
<dbReference type="CDD" id="cd00192">
    <property type="entry name" value="PTKc"/>
    <property type="match status" value="1"/>
</dbReference>
<organism evidence="11 12">
    <name type="scientific">Acrobeloides nanus</name>
    <dbReference type="NCBI Taxonomy" id="290746"/>
    <lineage>
        <taxon>Eukaryota</taxon>
        <taxon>Metazoa</taxon>
        <taxon>Ecdysozoa</taxon>
        <taxon>Nematoda</taxon>
        <taxon>Chromadorea</taxon>
        <taxon>Rhabditida</taxon>
        <taxon>Tylenchina</taxon>
        <taxon>Cephalobomorpha</taxon>
        <taxon>Cephaloboidea</taxon>
        <taxon>Cephalobidae</taxon>
        <taxon>Acrobeloides</taxon>
    </lineage>
</organism>
<dbReference type="InterPro" id="IPR050122">
    <property type="entry name" value="RTK"/>
</dbReference>
<dbReference type="InterPro" id="IPR020635">
    <property type="entry name" value="Tyr_kinase_cat_dom"/>
</dbReference>
<keyword evidence="7" id="KW-0472">Membrane</keyword>
<dbReference type="SMART" id="SM00219">
    <property type="entry name" value="TyrKc"/>
    <property type="match status" value="1"/>
</dbReference>
<comment type="subcellular location">
    <subcellularLocation>
        <location evidence="1">Endomembrane system</location>
    </subcellularLocation>
</comment>
<dbReference type="PROSITE" id="PS00109">
    <property type="entry name" value="PROTEIN_KINASE_TYR"/>
    <property type="match status" value="1"/>
</dbReference>
<keyword evidence="5" id="KW-0418">Kinase</keyword>
<dbReference type="InterPro" id="IPR008266">
    <property type="entry name" value="Tyr_kinase_AS"/>
</dbReference>
<dbReference type="GO" id="GO:0043235">
    <property type="term" value="C:receptor complex"/>
    <property type="evidence" value="ECO:0007669"/>
    <property type="project" value="TreeGrafter"/>
</dbReference>
<dbReference type="GO" id="GO:0012505">
    <property type="term" value="C:endomembrane system"/>
    <property type="evidence" value="ECO:0007669"/>
    <property type="project" value="UniProtKB-SubCell"/>
</dbReference>
<evidence type="ECO:0000256" key="3">
    <source>
        <dbReference type="ARBA" id="ARBA00022679"/>
    </source>
</evidence>
<dbReference type="PANTHER" id="PTHR24416">
    <property type="entry name" value="TYROSINE-PROTEIN KINASE RECEPTOR"/>
    <property type="match status" value="1"/>
</dbReference>
<dbReference type="InterPro" id="IPR000719">
    <property type="entry name" value="Prot_kinase_dom"/>
</dbReference>
<dbReference type="InterPro" id="IPR011009">
    <property type="entry name" value="Kinase-like_dom_sf"/>
</dbReference>
<evidence type="ECO:0000256" key="2">
    <source>
        <dbReference type="ARBA" id="ARBA00011902"/>
    </source>
</evidence>
<dbReference type="PRINTS" id="PR00109">
    <property type="entry name" value="TYRKINASE"/>
</dbReference>
<dbReference type="FunFam" id="1.10.510.10:FF:001512">
    <property type="entry name" value="Receptor tyrosine-protein kinase erbB-2"/>
    <property type="match status" value="1"/>
</dbReference>
<comment type="catalytic activity">
    <reaction evidence="9">
        <text>L-tyrosyl-[protein] + ATP = O-phospho-L-tyrosyl-[protein] + ADP + H(+)</text>
        <dbReference type="Rhea" id="RHEA:10596"/>
        <dbReference type="Rhea" id="RHEA-COMP:10136"/>
        <dbReference type="Rhea" id="RHEA-COMP:20101"/>
        <dbReference type="ChEBI" id="CHEBI:15378"/>
        <dbReference type="ChEBI" id="CHEBI:30616"/>
        <dbReference type="ChEBI" id="CHEBI:46858"/>
        <dbReference type="ChEBI" id="CHEBI:61978"/>
        <dbReference type="ChEBI" id="CHEBI:456216"/>
        <dbReference type="EC" id="2.7.10.1"/>
    </reaction>
</comment>
<evidence type="ECO:0000259" key="10">
    <source>
        <dbReference type="PROSITE" id="PS50011"/>
    </source>
</evidence>